<reference evidence="14 15" key="1">
    <citation type="journal article" date="2021" name="bioRxiv">
        <title>Unraveling nitrogen, sulfur and carbon metabolic pathways and microbial community transcriptional responses to substrate deprivation and toxicity stresses in a bioreactor mimicking anoxic brackish coastal sediment conditions.</title>
        <authorList>
            <person name="Martins P.D."/>
            <person name="Echeveste M.J."/>
            <person name="Arshad A."/>
            <person name="Kurth J."/>
            <person name="Ouboter H."/>
            <person name="Jetten M.S.M."/>
            <person name="Welte C.U."/>
        </authorList>
    </citation>
    <scope>NUCLEOTIDE SEQUENCE [LARGE SCALE GENOMIC DNA]</scope>
    <source>
        <strain evidence="14">MAG_38</strain>
    </source>
</reference>
<organism evidence="14 15">
    <name type="scientific">Candidatus Methylomirabilis tolerans</name>
    <dbReference type="NCBI Taxonomy" id="3123416"/>
    <lineage>
        <taxon>Bacteria</taxon>
        <taxon>Candidatus Methylomirabilota</taxon>
        <taxon>Candidatus Methylomirabilia</taxon>
        <taxon>Candidatus Methylomirabilales</taxon>
        <taxon>Candidatus Methylomirabilaceae</taxon>
        <taxon>Candidatus Methylomirabilis</taxon>
    </lineage>
</organism>
<dbReference type="InterPro" id="IPR032678">
    <property type="entry name" value="tRNA-synt_1_cat_dom"/>
</dbReference>
<dbReference type="InterPro" id="IPR056411">
    <property type="entry name" value="CysS_C"/>
</dbReference>
<dbReference type="Gene3D" id="3.40.50.620">
    <property type="entry name" value="HUPs"/>
    <property type="match status" value="1"/>
</dbReference>
<dbReference type="InterPro" id="IPR015803">
    <property type="entry name" value="Cys-tRNA-ligase"/>
</dbReference>
<keyword evidence="4 12" id="KW-0963">Cytoplasm</keyword>
<protein>
    <recommendedName>
        <fullName evidence="12">Cysteine--tRNA ligase</fullName>
        <ecNumber evidence="12">6.1.1.16</ecNumber>
    </recommendedName>
    <alternativeName>
        <fullName evidence="12">Cysteinyl-tRNA synthetase</fullName>
        <shortName evidence="12">CysRS</shortName>
    </alternativeName>
</protein>
<dbReference type="CDD" id="cd00672">
    <property type="entry name" value="CysRS_core"/>
    <property type="match status" value="1"/>
</dbReference>
<evidence type="ECO:0000256" key="4">
    <source>
        <dbReference type="ARBA" id="ARBA00022490"/>
    </source>
</evidence>
<comment type="catalytic activity">
    <reaction evidence="12">
        <text>tRNA(Cys) + L-cysteine + ATP = L-cysteinyl-tRNA(Cys) + AMP + diphosphate</text>
        <dbReference type="Rhea" id="RHEA:17773"/>
        <dbReference type="Rhea" id="RHEA-COMP:9661"/>
        <dbReference type="Rhea" id="RHEA-COMP:9679"/>
        <dbReference type="ChEBI" id="CHEBI:30616"/>
        <dbReference type="ChEBI" id="CHEBI:33019"/>
        <dbReference type="ChEBI" id="CHEBI:35235"/>
        <dbReference type="ChEBI" id="CHEBI:78442"/>
        <dbReference type="ChEBI" id="CHEBI:78517"/>
        <dbReference type="ChEBI" id="CHEBI:456215"/>
        <dbReference type="EC" id="6.1.1.16"/>
    </reaction>
</comment>
<feature type="short sequence motif" description="'HIGH' region" evidence="12">
    <location>
        <begin position="31"/>
        <end position="41"/>
    </location>
</feature>
<dbReference type="SUPFAM" id="SSF47323">
    <property type="entry name" value="Anticodon-binding domain of a subclass of class I aminoacyl-tRNA synthetases"/>
    <property type="match status" value="1"/>
</dbReference>
<comment type="similarity">
    <text evidence="2 12">Belongs to the class-I aminoacyl-tRNA synthetase family.</text>
</comment>
<feature type="binding site" evidence="12">
    <location>
        <position position="238"/>
    </location>
    <ligand>
        <name>Zn(2+)</name>
        <dbReference type="ChEBI" id="CHEBI:29105"/>
    </ligand>
</feature>
<sequence>MALAVYNTLSQKKEVFEPLVPGEVRMYACGPTVYDRAHIGHARAALTFDVVRRYLEFRGYKVLYVRNYTDVDDKIIQRAAELGQSRETLTEEQIEAYRQDMEILGLRTPTEEPRATQHIQEMIEIIRILMAKGIAYSIDGDVYFEVRRAPDYGKLSHRGFSELRAGARVEVDPRKRDPLDFALWKASRPGEPAWESPWGPGRPGWHIECSAMSMKYLGETFDIHGGGADLIFPHHENEIAQSECATGKPFARYWIHNGFVNIHAEKMSKSLGNVLTVQELLGRTSPCALKLFLLGTHYRAPVDFSDDALSSAKAAAARFRTVLDEVQRFRDAQSPKGDLSPMDPLPLLNQIREAEQEFTDAMDDDLNTPRALAALFNLTRGINVAMRDADGTPTKALVNGLDLAGETLRRLGSVLGGLFEGPREKVERINITPGTGALTVGSSAPVLRMSGDNYYKARDAVESAIASEQSLPADAIKTIVEYRMQCRETKDWETADAIRTWLADFGVIVDDTAQGARWRVEDHKLLKTQTP</sequence>
<dbReference type="InterPro" id="IPR014729">
    <property type="entry name" value="Rossmann-like_a/b/a_fold"/>
</dbReference>
<evidence type="ECO:0000256" key="12">
    <source>
        <dbReference type="HAMAP-Rule" id="MF_00041"/>
    </source>
</evidence>
<evidence type="ECO:0000256" key="10">
    <source>
        <dbReference type="ARBA" id="ARBA00022917"/>
    </source>
</evidence>
<evidence type="ECO:0000256" key="9">
    <source>
        <dbReference type="ARBA" id="ARBA00022840"/>
    </source>
</evidence>
<dbReference type="GO" id="GO:0004817">
    <property type="term" value="F:cysteine-tRNA ligase activity"/>
    <property type="evidence" value="ECO:0007669"/>
    <property type="project" value="UniProtKB-UniRule"/>
</dbReference>
<dbReference type="Pfam" id="PF09190">
    <property type="entry name" value="DALR_2"/>
    <property type="match status" value="1"/>
</dbReference>
<feature type="domain" description="Cysteinyl-tRNA synthetase class Ia DALR" evidence="13">
    <location>
        <begin position="357"/>
        <end position="426"/>
    </location>
</feature>
<feature type="short sequence motif" description="'KMSKS' region" evidence="12">
    <location>
        <begin position="266"/>
        <end position="270"/>
    </location>
</feature>
<accession>A0AAJ1EJ20</accession>
<keyword evidence="9 12" id="KW-0067">ATP-binding</keyword>
<evidence type="ECO:0000256" key="6">
    <source>
        <dbReference type="ARBA" id="ARBA00022723"/>
    </source>
</evidence>
<feature type="binding site" evidence="12">
    <location>
        <position position="29"/>
    </location>
    <ligand>
        <name>Zn(2+)</name>
        <dbReference type="ChEBI" id="CHEBI:29105"/>
    </ligand>
</feature>
<evidence type="ECO:0000313" key="15">
    <source>
        <dbReference type="Proteomes" id="UP001197609"/>
    </source>
</evidence>
<gene>
    <name evidence="12 14" type="primary">cysS</name>
    <name evidence="14" type="ORF">K8G79_04855</name>
</gene>
<dbReference type="SMART" id="SM00840">
    <property type="entry name" value="DALR_2"/>
    <property type="match status" value="1"/>
</dbReference>
<comment type="subcellular location">
    <subcellularLocation>
        <location evidence="1 12">Cytoplasm</location>
    </subcellularLocation>
</comment>
<dbReference type="PANTHER" id="PTHR10890:SF3">
    <property type="entry name" value="CYSTEINE--TRNA LIGASE, CYTOPLASMIC"/>
    <property type="match status" value="1"/>
</dbReference>
<dbReference type="GO" id="GO:0006423">
    <property type="term" value="P:cysteinyl-tRNA aminoacylation"/>
    <property type="evidence" value="ECO:0007669"/>
    <property type="project" value="UniProtKB-UniRule"/>
</dbReference>
<dbReference type="PANTHER" id="PTHR10890">
    <property type="entry name" value="CYSTEINYL-TRNA SYNTHETASE"/>
    <property type="match status" value="1"/>
</dbReference>
<dbReference type="AlphaFoldDB" id="A0AAJ1EJ20"/>
<proteinExistence type="inferred from homology"/>
<dbReference type="HAMAP" id="MF_00041">
    <property type="entry name" value="Cys_tRNA_synth"/>
    <property type="match status" value="1"/>
</dbReference>
<keyword evidence="6 12" id="KW-0479">Metal-binding</keyword>
<keyword evidence="5 12" id="KW-0436">Ligase</keyword>
<evidence type="ECO:0000256" key="11">
    <source>
        <dbReference type="ARBA" id="ARBA00023146"/>
    </source>
</evidence>
<dbReference type="Proteomes" id="UP001197609">
    <property type="component" value="Unassembled WGS sequence"/>
</dbReference>
<comment type="caution">
    <text evidence="14">The sequence shown here is derived from an EMBL/GenBank/DDBJ whole genome shotgun (WGS) entry which is preliminary data.</text>
</comment>
<keyword evidence="10 12" id="KW-0648">Protein biosynthesis</keyword>
<evidence type="ECO:0000256" key="3">
    <source>
        <dbReference type="ARBA" id="ARBA00011245"/>
    </source>
</evidence>
<dbReference type="InterPro" id="IPR009080">
    <property type="entry name" value="tRNAsynth_Ia_anticodon-bd"/>
</dbReference>
<evidence type="ECO:0000256" key="7">
    <source>
        <dbReference type="ARBA" id="ARBA00022741"/>
    </source>
</evidence>
<dbReference type="EC" id="6.1.1.16" evidence="12"/>
<dbReference type="GO" id="GO:0005829">
    <property type="term" value="C:cytosol"/>
    <property type="evidence" value="ECO:0007669"/>
    <property type="project" value="TreeGrafter"/>
</dbReference>
<evidence type="ECO:0000256" key="2">
    <source>
        <dbReference type="ARBA" id="ARBA00005594"/>
    </source>
</evidence>
<dbReference type="Gene3D" id="1.20.120.1910">
    <property type="entry name" value="Cysteine-tRNA ligase, C-terminal anti-codon recognition domain"/>
    <property type="match status" value="1"/>
</dbReference>
<dbReference type="GO" id="GO:0005524">
    <property type="term" value="F:ATP binding"/>
    <property type="evidence" value="ECO:0007669"/>
    <property type="project" value="UniProtKB-UniRule"/>
</dbReference>
<dbReference type="PRINTS" id="PR00983">
    <property type="entry name" value="TRNASYNTHCYS"/>
</dbReference>
<dbReference type="InterPro" id="IPR024909">
    <property type="entry name" value="Cys-tRNA/MSH_ligase"/>
</dbReference>
<evidence type="ECO:0000256" key="5">
    <source>
        <dbReference type="ARBA" id="ARBA00022598"/>
    </source>
</evidence>
<evidence type="ECO:0000259" key="13">
    <source>
        <dbReference type="SMART" id="SM00840"/>
    </source>
</evidence>
<keyword evidence="7 12" id="KW-0547">Nucleotide-binding</keyword>
<evidence type="ECO:0000256" key="8">
    <source>
        <dbReference type="ARBA" id="ARBA00022833"/>
    </source>
</evidence>
<dbReference type="GO" id="GO:0008270">
    <property type="term" value="F:zinc ion binding"/>
    <property type="evidence" value="ECO:0007669"/>
    <property type="project" value="UniProtKB-UniRule"/>
</dbReference>
<dbReference type="Pfam" id="PF01406">
    <property type="entry name" value="tRNA-synt_1e"/>
    <property type="match status" value="1"/>
</dbReference>
<dbReference type="NCBIfam" id="TIGR00435">
    <property type="entry name" value="cysS"/>
    <property type="match status" value="1"/>
</dbReference>
<evidence type="ECO:0000256" key="1">
    <source>
        <dbReference type="ARBA" id="ARBA00004496"/>
    </source>
</evidence>
<comment type="cofactor">
    <cofactor evidence="12">
        <name>Zn(2+)</name>
        <dbReference type="ChEBI" id="CHEBI:29105"/>
    </cofactor>
    <text evidence="12">Binds 1 zinc ion per subunit.</text>
</comment>
<dbReference type="Pfam" id="PF23493">
    <property type="entry name" value="CysS_C"/>
    <property type="match status" value="1"/>
</dbReference>
<dbReference type="SUPFAM" id="SSF52374">
    <property type="entry name" value="Nucleotidylyl transferase"/>
    <property type="match status" value="1"/>
</dbReference>
<evidence type="ECO:0000313" key="14">
    <source>
        <dbReference type="EMBL" id="MBZ0159451.1"/>
    </source>
</evidence>
<keyword evidence="8 12" id="KW-0862">Zinc</keyword>
<dbReference type="EMBL" id="JAIOIU010000053">
    <property type="protein sequence ID" value="MBZ0159451.1"/>
    <property type="molecule type" value="Genomic_DNA"/>
</dbReference>
<feature type="binding site" evidence="12">
    <location>
        <position position="269"/>
    </location>
    <ligand>
        <name>ATP</name>
        <dbReference type="ChEBI" id="CHEBI:30616"/>
    </ligand>
</feature>
<feature type="binding site" evidence="12">
    <location>
        <position position="234"/>
    </location>
    <ligand>
        <name>Zn(2+)</name>
        <dbReference type="ChEBI" id="CHEBI:29105"/>
    </ligand>
</feature>
<dbReference type="FunFam" id="3.40.50.620:FF:000009">
    <property type="entry name" value="Cysteine--tRNA ligase"/>
    <property type="match status" value="1"/>
</dbReference>
<name>A0AAJ1EJ20_9BACT</name>
<feature type="binding site" evidence="12">
    <location>
        <position position="209"/>
    </location>
    <ligand>
        <name>Zn(2+)</name>
        <dbReference type="ChEBI" id="CHEBI:29105"/>
    </ligand>
</feature>
<keyword evidence="11 12" id="KW-0030">Aminoacyl-tRNA synthetase</keyword>
<comment type="subunit">
    <text evidence="3 12">Monomer.</text>
</comment>
<dbReference type="InterPro" id="IPR015273">
    <property type="entry name" value="Cys-tRNA-synt_Ia_DALR"/>
</dbReference>